<dbReference type="AlphaFoldDB" id="A0AAV0AGW1"/>
<comment type="caution">
    <text evidence="10">The sequence shown here is derived from an EMBL/GenBank/DDBJ whole genome shotgun (WGS) entry which is preliminary data.</text>
</comment>
<gene>
    <name evidence="10" type="ORF">PPACK8108_LOCUS1987</name>
</gene>
<dbReference type="Proteomes" id="UP001153365">
    <property type="component" value="Unassembled WGS sequence"/>
</dbReference>
<dbReference type="InterPro" id="IPR009542">
    <property type="entry name" value="Spc1/SPCS1"/>
</dbReference>
<dbReference type="EMBL" id="CALTRL010000343">
    <property type="protein sequence ID" value="CAH7667580.1"/>
    <property type="molecule type" value="Genomic_DNA"/>
</dbReference>
<keyword evidence="6 9" id="KW-1133">Transmembrane helix</keyword>
<dbReference type="PANTHER" id="PTHR13202:SF0">
    <property type="entry name" value="SIGNAL PEPTIDASE COMPLEX SUBUNIT 1"/>
    <property type="match status" value="1"/>
</dbReference>
<dbReference type="Pfam" id="PF06645">
    <property type="entry name" value="SPC12"/>
    <property type="match status" value="1"/>
</dbReference>
<keyword evidence="7 9" id="KW-0472">Membrane</keyword>
<keyword evidence="5" id="KW-0256">Endoplasmic reticulum</keyword>
<accession>A0AAV0AGW1</accession>
<evidence type="ECO:0000256" key="6">
    <source>
        <dbReference type="ARBA" id="ARBA00022989"/>
    </source>
</evidence>
<evidence type="ECO:0000256" key="3">
    <source>
        <dbReference type="ARBA" id="ARBA00017059"/>
    </source>
</evidence>
<keyword evidence="11" id="KW-1185">Reference proteome</keyword>
<feature type="transmembrane region" description="Helical" evidence="9">
    <location>
        <begin position="33"/>
        <end position="53"/>
    </location>
</feature>
<evidence type="ECO:0000256" key="1">
    <source>
        <dbReference type="ARBA" id="ARBA00004477"/>
    </source>
</evidence>
<comment type="subcellular location">
    <subcellularLocation>
        <location evidence="1">Endoplasmic reticulum membrane</location>
        <topology evidence="1">Multi-pass membrane protein</topology>
    </subcellularLocation>
</comment>
<dbReference type="GO" id="GO:0045047">
    <property type="term" value="P:protein targeting to ER"/>
    <property type="evidence" value="ECO:0007669"/>
    <property type="project" value="TreeGrafter"/>
</dbReference>
<dbReference type="GO" id="GO:0005787">
    <property type="term" value="C:signal peptidase complex"/>
    <property type="evidence" value="ECO:0007669"/>
    <property type="project" value="InterPro"/>
</dbReference>
<protein>
    <recommendedName>
        <fullName evidence="3">Signal peptidase complex subunit 1</fullName>
    </recommendedName>
</protein>
<name>A0AAV0AGW1_PHAPC</name>
<dbReference type="GO" id="GO:0006465">
    <property type="term" value="P:signal peptide processing"/>
    <property type="evidence" value="ECO:0007669"/>
    <property type="project" value="InterPro"/>
</dbReference>
<proteinExistence type="inferred from homology"/>
<evidence type="ECO:0000313" key="10">
    <source>
        <dbReference type="EMBL" id="CAH7667580.1"/>
    </source>
</evidence>
<evidence type="ECO:0000256" key="9">
    <source>
        <dbReference type="SAM" id="Phobius"/>
    </source>
</evidence>
<feature type="transmembrane region" description="Helical" evidence="9">
    <location>
        <begin position="60"/>
        <end position="78"/>
    </location>
</feature>
<keyword evidence="4 9" id="KW-0812">Transmembrane</keyword>
<organism evidence="10 11">
    <name type="scientific">Phakopsora pachyrhizi</name>
    <name type="common">Asian soybean rust disease fungus</name>
    <dbReference type="NCBI Taxonomy" id="170000"/>
    <lineage>
        <taxon>Eukaryota</taxon>
        <taxon>Fungi</taxon>
        <taxon>Dikarya</taxon>
        <taxon>Basidiomycota</taxon>
        <taxon>Pucciniomycotina</taxon>
        <taxon>Pucciniomycetes</taxon>
        <taxon>Pucciniales</taxon>
        <taxon>Phakopsoraceae</taxon>
        <taxon>Phakopsora</taxon>
    </lineage>
</organism>
<comment type="function">
    <text evidence="8">Component of the signal peptidase complex (SPC) which catalyzes the cleavage of N-terminal signal sequences from nascent proteins as they are translocated into the lumen of the endoplasmic reticulum. Dispensable for SPC enzymatic activity.</text>
</comment>
<reference evidence="10" key="1">
    <citation type="submission" date="2022-06" db="EMBL/GenBank/DDBJ databases">
        <authorList>
            <consortium name="SYNGENTA / RWTH Aachen University"/>
        </authorList>
    </citation>
    <scope>NUCLEOTIDE SEQUENCE</scope>
</reference>
<comment type="similarity">
    <text evidence="2">Belongs to the SPCS1 family.</text>
</comment>
<evidence type="ECO:0000256" key="2">
    <source>
        <dbReference type="ARBA" id="ARBA00005245"/>
    </source>
</evidence>
<dbReference type="PANTHER" id="PTHR13202">
    <property type="entry name" value="MICROSOMAL SIGNAL PEPTIDASE 12 KDA SUBUNIT"/>
    <property type="match status" value="1"/>
</dbReference>
<evidence type="ECO:0000256" key="8">
    <source>
        <dbReference type="ARBA" id="ARBA00045204"/>
    </source>
</evidence>
<evidence type="ECO:0000313" key="11">
    <source>
        <dbReference type="Proteomes" id="UP001153365"/>
    </source>
</evidence>
<evidence type="ECO:0000256" key="4">
    <source>
        <dbReference type="ARBA" id="ARBA00022692"/>
    </source>
</evidence>
<evidence type="ECO:0000256" key="5">
    <source>
        <dbReference type="ARBA" id="ARBA00022824"/>
    </source>
</evidence>
<evidence type="ECO:0000256" key="7">
    <source>
        <dbReference type="ARBA" id="ARBA00023136"/>
    </source>
</evidence>
<sequence>MDSITKKIDCVVDSVKAKLEGTIDFEGQRKAEYWNQVILISTTIVSFVVGYILQSMQVTFAIYGVGLLVCLLVVVPPWPCYRKNPIQWLPSIKSKKVDKKSE</sequence>